<keyword evidence="3 4" id="KW-0687">Ribonucleoprotein</keyword>
<dbReference type="eggNOG" id="COG0051">
    <property type="taxonomic scope" value="Bacteria"/>
</dbReference>
<dbReference type="GO" id="GO:0000049">
    <property type="term" value="F:tRNA binding"/>
    <property type="evidence" value="ECO:0007669"/>
    <property type="project" value="UniProtKB-UniRule"/>
</dbReference>
<evidence type="ECO:0000259" key="5">
    <source>
        <dbReference type="SMART" id="SM01403"/>
    </source>
</evidence>
<dbReference type="KEGG" id="ots:OTBS_0377"/>
<dbReference type="InterPro" id="IPR027486">
    <property type="entry name" value="Ribosomal_uS10_dom"/>
</dbReference>
<dbReference type="Proteomes" id="UP000001565">
    <property type="component" value="Chromosome"/>
</dbReference>
<dbReference type="GO" id="GO:0006412">
    <property type="term" value="P:translation"/>
    <property type="evidence" value="ECO:0007669"/>
    <property type="project" value="UniProtKB-UniRule"/>
</dbReference>
<dbReference type="NCBIfam" id="NF001861">
    <property type="entry name" value="PRK00596.1"/>
    <property type="match status" value="1"/>
</dbReference>
<dbReference type="SUPFAM" id="SSF54999">
    <property type="entry name" value="Ribosomal protein S10"/>
    <property type="match status" value="1"/>
</dbReference>
<dbReference type="SMART" id="SM01403">
    <property type="entry name" value="Ribosomal_S10"/>
    <property type="match status" value="1"/>
</dbReference>
<reference evidence="6 7" key="1">
    <citation type="journal article" date="2007" name="Proc. Natl. Acad. Sci. U.S.A.">
        <title>The Orientia tsutsugamushi genome reveals massive proliferation of conjugative type IV secretion system and host-cell interaction genes.</title>
        <authorList>
            <person name="Cho N.-H."/>
            <person name="Kim H.-R."/>
            <person name="Lee J.-H."/>
            <person name="Kim S.-Y."/>
            <person name="Kim J."/>
            <person name="Cha S."/>
            <person name="Kim S.-Y."/>
            <person name="Darby A.C."/>
            <person name="Fuxelius H.-H."/>
            <person name="Yin J."/>
            <person name="Kim J.H."/>
            <person name="Kim J."/>
            <person name="Lee S.J."/>
            <person name="Koh Y.-S."/>
            <person name="Jang W.-J."/>
            <person name="Park K.-H."/>
            <person name="Andersson S.G.E."/>
            <person name="Choi M.-S."/>
            <person name="Kim I.-S."/>
        </authorList>
    </citation>
    <scope>NUCLEOTIDE SEQUENCE [LARGE SCALE GENOMIC DNA]</scope>
    <source>
        <strain evidence="6 7">Boryong</strain>
    </source>
</reference>
<evidence type="ECO:0000313" key="6">
    <source>
        <dbReference type="EMBL" id="CAM79443.1"/>
    </source>
</evidence>
<dbReference type="GO" id="GO:0005840">
    <property type="term" value="C:ribosome"/>
    <property type="evidence" value="ECO:0007669"/>
    <property type="project" value="UniProtKB-KW"/>
</dbReference>
<evidence type="ECO:0000256" key="4">
    <source>
        <dbReference type="HAMAP-Rule" id="MF_00508"/>
    </source>
</evidence>
<dbReference type="Pfam" id="PF00338">
    <property type="entry name" value="Ribosomal_S10"/>
    <property type="match status" value="1"/>
</dbReference>
<dbReference type="Gene3D" id="3.30.70.600">
    <property type="entry name" value="Ribosomal protein S10 domain"/>
    <property type="match status" value="1"/>
</dbReference>
<dbReference type="PANTHER" id="PTHR11700">
    <property type="entry name" value="30S RIBOSOMAL PROTEIN S10 FAMILY MEMBER"/>
    <property type="match status" value="1"/>
</dbReference>
<evidence type="ECO:0000256" key="1">
    <source>
        <dbReference type="ARBA" id="ARBA00007102"/>
    </source>
</evidence>
<dbReference type="EMBL" id="AM494475">
    <property type="protein sequence ID" value="CAM79443.1"/>
    <property type="molecule type" value="Genomic_DNA"/>
</dbReference>
<evidence type="ECO:0000313" key="7">
    <source>
        <dbReference type="Proteomes" id="UP000001565"/>
    </source>
</evidence>
<dbReference type="InterPro" id="IPR036838">
    <property type="entry name" value="Ribosomal_uS10_dom_sf"/>
</dbReference>
<gene>
    <name evidence="4 6" type="primary">rpsJ</name>
    <name evidence="6" type="ordered locus">OTBS_0377</name>
</gene>
<comment type="similarity">
    <text evidence="1 4">Belongs to the universal ribosomal protein uS10 family.</text>
</comment>
<feature type="domain" description="Small ribosomal subunit protein uS10" evidence="5">
    <location>
        <begin position="10"/>
        <end position="104"/>
    </location>
</feature>
<dbReference type="HAMAP" id="MF_00508">
    <property type="entry name" value="Ribosomal_uS10"/>
    <property type="match status" value="1"/>
</dbReference>
<evidence type="ECO:0000256" key="3">
    <source>
        <dbReference type="ARBA" id="ARBA00023274"/>
    </source>
</evidence>
<organism evidence="6 7">
    <name type="scientific">Orientia tsutsugamushi (strain Boryong)</name>
    <name type="common">Rickettsia tsutsugamushi</name>
    <dbReference type="NCBI Taxonomy" id="357244"/>
    <lineage>
        <taxon>Bacteria</taxon>
        <taxon>Pseudomonadati</taxon>
        <taxon>Pseudomonadota</taxon>
        <taxon>Alphaproteobacteria</taxon>
        <taxon>Rickettsiales</taxon>
        <taxon>Rickettsiaceae</taxon>
        <taxon>Rickettsieae</taxon>
        <taxon>Orientia</taxon>
    </lineage>
</organism>
<protein>
    <recommendedName>
        <fullName evidence="4">Small ribosomal subunit protein uS10</fullName>
    </recommendedName>
</protein>
<dbReference type="InterPro" id="IPR001848">
    <property type="entry name" value="Ribosomal_uS10"/>
</dbReference>
<comment type="subunit">
    <text evidence="4">Part of the 30S ribosomal subunit.</text>
</comment>
<proteinExistence type="inferred from homology"/>
<name>A5CCL3_ORITB</name>
<dbReference type="HOGENOM" id="CLU_122625_1_3_5"/>
<evidence type="ECO:0000256" key="2">
    <source>
        <dbReference type="ARBA" id="ARBA00022980"/>
    </source>
</evidence>
<keyword evidence="2 4" id="KW-0689">Ribosomal protein</keyword>
<dbReference type="NCBIfam" id="TIGR01049">
    <property type="entry name" value="rpsJ_bact"/>
    <property type="match status" value="1"/>
</dbReference>
<dbReference type="FunFam" id="3.30.70.600:FF:000003">
    <property type="entry name" value="30S ribosomal protein S10"/>
    <property type="match status" value="1"/>
</dbReference>
<dbReference type="GO" id="GO:0003735">
    <property type="term" value="F:structural constituent of ribosome"/>
    <property type="evidence" value="ECO:0007669"/>
    <property type="project" value="InterPro"/>
</dbReference>
<dbReference type="PRINTS" id="PR00971">
    <property type="entry name" value="RIBOSOMALS10"/>
</dbReference>
<accession>A5CCL3</accession>
<dbReference type="GO" id="GO:1990904">
    <property type="term" value="C:ribonucleoprotein complex"/>
    <property type="evidence" value="ECO:0007669"/>
    <property type="project" value="UniProtKB-KW"/>
</dbReference>
<dbReference type="AlphaFoldDB" id="A5CCL3"/>
<sequence>MVVMSSKDIRIRLKSFDHALLDRTTFEIVRLAKSAGAKVKGAVSLPRRIQYFTFNKSPHIYKKSREQFEIRTHKRLIVIASSTPQTIEALMKMTLAPGVDVQIN</sequence>
<comment type="function">
    <text evidence="4">Involved in the binding of tRNA to the ribosomes.</text>
</comment>